<name>A0A1G7ZZL8_9BACT</name>
<dbReference type="AlphaFoldDB" id="A0A1G7ZZL8"/>
<dbReference type="GO" id="GO:0016987">
    <property type="term" value="F:sigma factor activity"/>
    <property type="evidence" value="ECO:0007669"/>
    <property type="project" value="UniProtKB-KW"/>
</dbReference>
<accession>A0A1G7ZZL8</accession>
<reference evidence="8" key="1">
    <citation type="submission" date="2016-10" db="EMBL/GenBank/DDBJ databases">
        <authorList>
            <person name="Varghese N."/>
            <person name="Submissions S."/>
        </authorList>
    </citation>
    <scope>NUCLEOTIDE SEQUENCE [LARGE SCALE GENOMIC DNA]</scope>
    <source>
        <strain evidence="8">DSM 25329</strain>
    </source>
</reference>
<dbReference type="InterPro" id="IPR013249">
    <property type="entry name" value="RNA_pol_sigma70_r4_t2"/>
</dbReference>
<dbReference type="InterPro" id="IPR036388">
    <property type="entry name" value="WH-like_DNA-bd_sf"/>
</dbReference>
<feature type="domain" description="RNA polymerase sigma factor 70 region 4 type 2" evidence="6">
    <location>
        <begin position="128"/>
        <end position="179"/>
    </location>
</feature>
<dbReference type="GO" id="GO:0003677">
    <property type="term" value="F:DNA binding"/>
    <property type="evidence" value="ECO:0007669"/>
    <property type="project" value="InterPro"/>
</dbReference>
<feature type="domain" description="RNA polymerase sigma-70 region 2" evidence="5">
    <location>
        <begin position="32"/>
        <end position="96"/>
    </location>
</feature>
<keyword evidence="3" id="KW-0731">Sigma factor</keyword>
<proteinExistence type="inferred from homology"/>
<dbReference type="PANTHER" id="PTHR43133">
    <property type="entry name" value="RNA POLYMERASE ECF-TYPE SIGMA FACTO"/>
    <property type="match status" value="1"/>
</dbReference>
<dbReference type="PANTHER" id="PTHR43133:SF46">
    <property type="entry name" value="RNA POLYMERASE SIGMA-70 FACTOR ECF SUBFAMILY"/>
    <property type="match status" value="1"/>
</dbReference>
<organism evidence="7 8">
    <name type="scientific">Dyadobacter soli</name>
    <dbReference type="NCBI Taxonomy" id="659014"/>
    <lineage>
        <taxon>Bacteria</taxon>
        <taxon>Pseudomonadati</taxon>
        <taxon>Bacteroidota</taxon>
        <taxon>Cytophagia</taxon>
        <taxon>Cytophagales</taxon>
        <taxon>Spirosomataceae</taxon>
        <taxon>Dyadobacter</taxon>
    </lineage>
</organism>
<evidence type="ECO:0000256" key="4">
    <source>
        <dbReference type="ARBA" id="ARBA00023163"/>
    </source>
</evidence>
<dbReference type="Pfam" id="PF04542">
    <property type="entry name" value="Sigma70_r2"/>
    <property type="match status" value="1"/>
</dbReference>
<dbReference type="InterPro" id="IPR013325">
    <property type="entry name" value="RNA_pol_sigma_r2"/>
</dbReference>
<dbReference type="InterPro" id="IPR039425">
    <property type="entry name" value="RNA_pol_sigma-70-like"/>
</dbReference>
<dbReference type="Pfam" id="PF08281">
    <property type="entry name" value="Sigma70_r4_2"/>
    <property type="match status" value="1"/>
</dbReference>
<dbReference type="SUPFAM" id="SSF88946">
    <property type="entry name" value="Sigma2 domain of RNA polymerase sigma factors"/>
    <property type="match status" value="1"/>
</dbReference>
<evidence type="ECO:0000259" key="6">
    <source>
        <dbReference type="Pfam" id="PF08281"/>
    </source>
</evidence>
<evidence type="ECO:0000313" key="7">
    <source>
        <dbReference type="EMBL" id="SDH14135.1"/>
    </source>
</evidence>
<dbReference type="RefSeq" id="WP_176885187.1">
    <property type="nucleotide sequence ID" value="NZ_FNAN01000029.1"/>
</dbReference>
<protein>
    <submittedName>
        <fullName evidence="7">RNA polymerase sigma factor, sigma-70 family</fullName>
    </submittedName>
</protein>
<evidence type="ECO:0000256" key="1">
    <source>
        <dbReference type="ARBA" id="ARBA00010641"/>
    </source>
</evidence>
<dbReference type="Proteomes" id="UP000198748">
    <property type="component" value="Unassembled WGS sequence"/>
</dbReference>
<evidence type="ECO:0000313" key="8">
    <source>
        <dbReference type="Proteomes" id="UP000198748"/>
    </source>
</evidence>
<comment type="similarity">
    <text evidence="1">Belongs to the sigma-70 factor family. ECF subfamily.</text>
</comment>
<keyword evidence="4" id="KW-0804">Transcription</keyword>
<gene>
    <name evidence="7" type="ORF">SAMN04487996_12965</name>
</gene>
<dbReference type="Gene3D" id="1.10.1740.10">
    <property type="match status" value="1"/>
</dbReference>
<dbReference type="InterPro" id="IPR014284">
    <property type="entry name" value="RNA_pol_sigma-70_dom"/>
</dbReference>
<sequence length="199" mass="23736">MKNSERSSETYLITRWQQFCAGDKSAFGELTELNYAALYHYGTRFTPDRDLIKDCLQDLFLEIWEKRETLSYIAAIKPYLFQSLRNNLIRRIRRQSVFSDIRDDDVEDDISPESDWIIQETDQLTSHRLKQAIDALPKRQKEALYLKYYENLSYEEIATVMGLQRQAVANYLQYGIQKLREYWQHAAIFMVLCSEIAWY</sequence>
<dbReference type="NCBIfam" id="TIGR02937">
    <property type="entry name" value="sigma70-ECF"/>
    <property type="match status" value="1"/>
</dbReference>
<dbReference type="InterPro" id="IPR013324">
    <property type="entry name" value="RNA_pol_sigma_r3/r4-like"/>
</dbReference>
<dbReference type="CDD" id="cd06171">
    <property type="entry name" value="Sigma70_r4"/>
    <property type="match status" value="1"/>
</dbReference>
<dbReference type="Gene3D" id="1.10.10.10">
    <property type="entry name" value="Winged helix-like DNA-binding domain superfamily/Winged helix DNA-binding domain"/>
    <property type="match status" value="1"/>
</dbReference>
<dbReference type="STRING" id="659014.SAMN04487996_12965"/>
<dbReference type="SUPFAM" id="SSF88659">
    <property type="entry name" value="Sigma3 and sigma4 domains of RNA polymerase sigma factors"/>
    <property type="match status" value="1"/>
</dbReference>
<dbReference type="EMBL" id="FNAN01000029">
    <property type="protein sequence ID" value="SDH14135.1"/>
    <property type="molecule type" value="Genomic_DNA"/>
</dbReference>
<evidence type="ECO:0000259" key="5">
    <source>
        <dbReference type="Pfam" id="PF04542"/>
    </source>
</evidence>
<dbReference type="GO" id="GO:0006352">
    <property type="term" value="P:DNA-templated transcription initiation"/>
    <property type="evidence" value="ECO:0007669"/>
    <property type="project" value="InterPro"/>
</dbReference>
<evidence type="ECO:0000256" key="2">
    <source>
        <dbReference type="ARBA" id="ARBA00023015"/>
    </source>
</evidence>
<evidence type="ECO:0000256" key="3">
    <source>
        <dbReference type="ARBA" id="ARBA00023082"/>
    </source>
</evidence>
<dbReference type="InterPro" id="IPR007627">
    <property type="entry name" value="RNA_pol_sigma70_r2"/>
</dbReference>
<keyword evidence="8" id="KW-1185">Reference proteome</keyword>
<keyword evidence="2" id="KW-0805">Transcription regulation</keyword>